<dbReference type="Gene3D" id="3.40.50.2000">
    <property type="entry name" value="Glycogen Phosphorylase B"/>
    <property type="match status" value="1"/>
</dbReference>
<keyword evidence="4" id="KW-1185">Reference proteome</keyword>
<dbReference type="EMBL" id="JAODAN010000008">
    <property type="protein sequence ID" value="KAK1922712.1"/>
    <property type="molecule type" value="Genomic_DNA"/>
</dbReference>
<evidence type="ECO:0000256" key="1">
    <source>
        <dbReference type="ARBA" id="ARBA00022679"/>
    </source>
</evidence>
<evidence type="ECO:0000313" key="4">
    <source>
        <dbReference type="Proteomes" id="UP001182556"/>
    </source>
</evidence>
<dbReference type="InterPro" id="IPR050481">
    <property type="entry name" value="UDP-glycosyltransf_plant"/>
</dbReference>
<name>A0AAD9CV74_PAPLA</name>
<dbReference type="SUPFAM" id="SSF53756">
    <property type="entry name" value="UDP-Glycosyltransferase/glycogen phosphorylase"/>
    <property type="match status" value="1"/>
</dbReference>
<dbReference type="GO" id="GO:0035251">
    <property type="term" value="F:UDP-glucosyltransferase activity"/>
    <property type="evidence" value="ECO:0007669"/>
    <property type="project" value="InterPro"/>
</dbReference>
<keyword evidence="1 2" id="KW-0808">Transferase</keyword>
<dbReference type="Proteomes" id="UP001182556">
    <property type="component" value="Unassembled WGS sequence"/>
</dbReference>
<sequence>MPSTKSHQLIVAYPSWAHTRSLIGLTCHMQQHNPGLHITLLIPAKRTKATKVEFEQYPPLDDPSRRVVLHYGKDEQGEGGMWNPRGGFRDECMAQLEPLTEALAKREGITDPITGFIVHPHDIPYTALVTDVVLGGFARGIQESIQRNKAQPNKPVVLAFSPHNSATVYHYSVGLNNDHGVDVLGRYKQIFEESKGDKQKQAKLTEELITHNSDLVKIPGLWPFYMYESIPVAKDSPADLVPRIYTMGTHAPQWFDGMIIGWPKVFGADLEKGFEAGVFGSKNKFAIYQVGYSLPPSVVDEWSDEGVQEACKTYLHHSPGHSVIYISFGSALFPPTLEQLRVLLDVLEELQCRYIIVEGNGPDEIKKTLRDRVGKGKDKGLLVPWAPQRVVLAHPSTGLFLSHGGSNSAMEAILFRVPMIQWPTGFDQPYVANELDKMGVARELIQIRGGGNVGRKIARDGTVVQGTDEALRKELHDAFHDLHHADYIVKIKKRIKTVCDEMRKDVEDEEGGSYAAVKQLAFLA</sequence>
<evidence type="ECO:0000256" key="2">
    <source>
        <dbReference type="RuleBase" id="RU003718"/>
    </source>
</evidence>
<dbReference type="PANTHER" id="PTHR48048">
    <property type="entry name" value="GLYCOSYLTRANSFERASE"/>
    <property type="match status" value="1"/>
</dbReference>
<organism evidence="3 4">
    <name type="scientific">Papiliotrema laurentii</name>
    <name type="common">Cryptococcus laurentii</name>
    <dbReference type="NCBI Taxonomy" id="5418"/>
    <lineage>
        <taxon>Eukaryota</taxon>
        <taxon>Fungi</taxon>
        <taxon>Dikarya</taxon>
        <taxon>Basidiomycota</taxon>
        <taxon>Agaricomycotina</taxon>
        <taxon>Tremellomycetes</taxon>
        <taxon>Tremellales</taxon>
        <taxon>Rhynchogastremaceae</taxon>
        <taxon>Papiliotrema</taxon>
    </lineage>
</organism>
<reference evidence="3" key="1">
    <citation type="submission" date="2023-02" db="EMBL/GenBank/DDBJ databases">
        <title>Identification and recombinant expression of a fungal hydrolase from Papiliotrema laurentii that hydrolyzes apple cutin and clears colloidal polyester polyurethane.</title>
        <authorList>
            <consortium name="DOE Joint Genome Institute"/>
            <person name="Roman V.A."/>
            <person name="Bojanowski C."/>
            <person name="Crable B.R."/>
            <person name="Wagner D.N."/>
            <person name="Hung C.S."/>
            <person name="Nadeau L.J."/>
            <person name="Schratz L."/>
            <person name="Haridas S."/>
            <person name="Pangilinan J."/>
            <person name="Lipzen A."/>
            <person name="Na H."/>
            <person name="Yan M."/>
            <person name="Ng V."/>
            <person name="Grigoriev I.V."/>
            <person name="Spatafora J.W."/>
            <person name="Barlow D."/>
            <person name="Biffinger J."/>
            <person name="Kelley-Loughnane N."/>
            <person name="Varaljay V.A."/>
            <person name="Crookes-Goodson W.J."/>
        </authorList>
    </citation>
    <scope>NUCLEOTIDE SEQUENCE</scope>
    <source>
        <strain evidence="3">5307AH</strain>
    </source>
</reference>
<comment type="similarity">
    <text evidence="2">Belongs to the UDP-glycosyltransferase family.</text>
</comment>
<accession>A0AAD9CV74</accession>
<gene>
    <name evidence="3" type="ORF">DB88DRAFT_496059</name>
</gene>
<keyword evidence="2" id="KW-0328">Glycosyltransferase</keyword>
<comment type="caution">
    <text evidence="3">The sequence shown here is derived from an EMBL/GenBank/DDBJ whole genome shotgun (WGS) entry which is preliminary data.</text>
</comment>
<dbReference type="InterPro" id="IPR002213">
    <property type="entry name" value="UDP_glucos_trans"/>
</dbReference>
<dbReference type="InterPro" id="IPR035595">
    <property type="entry name" value="UDP_glycos_trans_CS"/>
</dbReference>
<dbReference type="PROSITE" id="PS00375">
    <property type="entry name" value="UDPGT"/>
    <property type="match status" value="1"/>
</dbReference>
<dbReference type="AlphaFoldDB" id="A0AAD9CV74"/>
<dbReference type="CDD" id="cd03784">
    <property type="entry name" value="GT1_Gtf-like"/>
    <property type="match status" value="1"/>
</dbReference>
<evidence type="ECO:0000313" key="3">
    <source>
        <dbReference type="EMBL" id="KAK1922712.1"/>
    </source>
</evidence>
<dbReference type="Pfam" id="PF00201">
    <property type="entry name" value="UDPGT"/>
    <property type="match status" value="1"/>
</dbReference>
<evidence type="ECO:0008006" key="5">
    <source>
        <dbReference type="Google" id="ProtNLM"/>
    </source>
</evidence>
<protein>
    <recommendedName>
        <fullName evidence="5">Glycosyltransferase</fullName>
    </recommendedName>
</protein>
<proteinExistence type="inferred from homology"/>